<name>A0A0F4Z2B3_RASE3</name>
<gene>
    <name evidence="1" type="ORF">T310_1411</name>
</gene>
<dbReference type="AlphaFoldDB" id="A0A0F4Z2B3"/>
<keyword evidence="2" id="KW-1185">Reference proteome</keyword>
<accession>A0A0F4Z2B3</accession>
<comment type="caution">
    <text evidence="1">The sequence shown here is derived from an EMBL/GenBank/DDBJ whole genome shotgun (WGS) entry which is preliminary data.</text>
</comment>
<dbReference type="Proteomes" id="UP000053958">
    <property type="component" value="Unassembled WGS sequence"/>
</dbReference>
<sequence length="170" mass="19306">MTKGKSRDPRATSLLTLNRASSGRRCSPTRTGRAVDRVLVNFCSVGIPNLKVFHIRTLYCTWYPYLTEYGVIMNSSMNKIPQNLLVNYYDIPILPSPPEASPIVKKFNLNKHTEYYGFIWTKISTVQYIYLVNGGEGGRVKGSMGWGKNRIKSILKLVFDLIDCTLYTVL</sequence>
<evidence type="ECO:0000313" key="1">
    <source>
        <dbReference type="EMBL" id="KKA24510.1"/>
    </source>
</evidence>
<dbReference type="EMBL" id="LASV01000060">
    <property type="protein sequence ID" value="KKA24510.1"/>
    <property type="molecule type" value="Genomic_DNA"/>
</dbReference>
<dbReference type="GeneID" id="25313762"/>
<proteinExistence type="predicted"/>
<dbReference type="RefSeq" id="XP_013331122.1">
    <property type="nucleotide sequence ID" value="XM_013475668.1"/>
</dbReference>
<reference evidence="1 2" key="1">
    <citation type="submission" date="2015-04" db="EMBL/GenBank/DDBJ databases">
        <authorList>
            <person name="Heijne W.H."/>
            <person name="Fedorova N.D."/>
            <person name="Nierman W.C."/>
            <person name="Vollebregt A.W."/>
            <person name="Zhao Z."/>
            <person name="Wu L."/>
            <person name="Kumar M."/>
            <person name="Stam H."/>
            <person name="van den Berg M.A."/>
            <person name="Pel H.J."/>
        </authorList>
    </citation>
    <scope>NUCLEOTIDE SEQUENCE [LARGE SCALE GENOMIC DNA]</scope>
    <source>
        <strain evidence="1 2">CBS 393.64</strain>
    </source>
</reference>
<organism evidence="1 2">
    <name type="scientific">Rasamsonia emersonii (strain ATCC 16479 / CBS 393.64 / IMI 116815)</name>
    <dbReference type="NCBI Taxonomy" id="1408163"/>
    <lineage>
        <taxon>Eukaryota</taxon>
        <taxon>Fungi</taxon>
        <taxon>Dikarya</taxon>
        <taxon>Ascomycota</taxon>
        <taxon>Pezizomycotina</taxon>
        <taxon>Eurotiomycetes</taxon>
        <taxon>Eurotiomycetidae</taxon>
        <taxon>Eurotiales</taxon>
        <taxon>Trichocomaceae</taxon>
        <taxon>Rasamsonia</taxon>
    </lineage>
</organism>
<protein>
    <submittedName>
        <fullName evidence="1">Uncharacterized protein</fullName>
    </submittedName>
</protein>
<evidence type="ECO:0000313" key="2">
    <source>
        <dbReference type="Proteomes" id="UP000053958"/>
    </source>
</evidence>